<name>A0ABW7V829_STROI</name>
<reference evidence="2 3" key="1">
    <citation type="submission" date="2024-10" db="EMBL/GenBank/DDBJ databases">
        <title>The Natural Products Discovery Center: Release of the First 8490 Sequenced Strains for Exploring Actinobacteria Biosynthetic Diversity.</title>
        <authorList>
            <person name="Kalkreuter E."/>
            <person name="Kautsar S.A."/>
            <person name="Yang D."/>
            <person name="Bader C.D."/>
            <person name="Teijaro C.N."/>
            <person name="Fluegel L."/>
            <person name="Davis C.M."/>
            <person name="Simpson J.R."/>
            <person name="Lauterbach L."/>
            <person name="Steele A.D."/>
            <person name="Gui C."/>
            <person name="Meng S."/>
            <person name="Li G."/>
            <person name="Viehrig K."/>
            <person name="Ye F."/>
            <person name="Su P."/>
            <person name="Kiefer A.F."/>
            <person name="Nichols A."/>
            <person name="Cepeda A.J."/>
            <person name="Yan W."/>
            <person name="Fan B."/>
            <person name="Jiang Y."/>
            <person name="Adhikari A."/>
            <person name="Zheng C.-J."/>
            <person name="Schuster L."/>
            <person name="Cowan T.M."/>
            <person name="Smanski M.J."/>
            <person name="Chevrette M.G."/>
            <person name="De Carvalho L.P.S."/>
            <person name="Shen B."/>
        </authorList>
    </citation>
    <scope>NUCLEOTIDE SEQUENCE [LARGE SCALE GENOMIC DNA]</scope>
    <source>
        <strain evidence="2 3">NPDC020295</strain>
    </source>
</reference>
<feature type="compositionally biased region" description="Low complexity" evidence="1">
    <location>
        <begin position="423"/>
        <end position="450"/>
    </location>
</feature>
<accession>A0ABW7V829</accession>
<dbReference type="RefSeq" id="WP_079082370.1">
    <property type="nucleotide sequence ID" value="NZ_JBIRUT010000006.1"/>
</dbReference>
<dbReference type="Proteomes" id="UP001611397">
    <property type="component" value="Unassembled WGS sequence"/>
</dbReference>
<feature type="compositionally biased region" description="Low complexity" evidence="1">
    <location>
        <begin position="250"/>
        <end position="262"/>
    </location>
</feature>
<sequence length="586" mass="59916">MTDKKHSGDLHRVSQQNSATDIVRGIEDGPRGGFLNGMMRSAVEATPFGRALAARTDFDKRDLDLNKMIDLVEETDPEDLESSGKALWDARDAIKKAADDLKAYIDKVPWVGLSGQEFRDWGDNLVRNTHHLSEFAGAAGDQITAAAVGLAAVRGGMPARDTRANPKRPDKFTDAEKAANKAEYDHAVQVEKDRQEAINQMNRLASYYAVSEEVLAALPAKDKTPNFTSMPKVGVPRPRPVSSYGADRPTAGTGSHTGTGSAPAIGHHTTAVGQDNAVHHVTGGTTSPHIPTTPNNHTVPLPEEPPVGTNIDSTGTLPPPTTTHTAGPTPPVTGTPPAGGGGQPDPLGGAGYRVPLPNPTSGRSLSGSAGYRTPPFAQGRAGAAGLTNPQGPGRTAAQGPMNQMGRATSTGQPAGRGTASPMGRAVTGGTPRPGGTATPRANTTPATGAGRSNGVVGGRPTATGGPAKGGARIPRGTVVGAEGQASSQARTGRLGQRGVFGASESAARPGANPTDSTGSRTGTGTSEAVTGRPAGRNSAAGAERNGMTRGGAGLVRGAGRKRKAEDGDEETQLPEKPRRDVPPVAN</sequence>
<feature type="compositionally biased region" description="Basic and acidic residues" evidence="1">
    <location>
        <begin position="573"/>
        <end position="586"/>
    </location>
</feature>
<protein>
    <recommendedName>
        <fullName evidence="4">Translation initiation factor IF-2</fullName>
    </recommendedName>
</protein>
<evidence type="ECO:0008006" key="4">
    <source>
        <dbReference type="Google" id="ProtNLM"/>
    </source>
</evidence>
<feature type="region of interest" description="Disordered" evidence="1">
    <location>
        <begin position="222"/>
        <end position="586"/>
    </location>
</feature>
<feature type="compositionally biased region" description="Low complexity" evidence="1">
    <location>
        <begin position="458"/>
        <end position="472"/>
    </location>
</feature>
<evidence type="ECO:0000256" key="1">
    <source>
        <dbReference type="SAM" id="MobiDB-lite"/>
    </source>
</evidence>
<organism evidence="2 3">
    <name type="scientific">Streptomyces olivaceoviridis</name>
    <name type="common">Streptomyces corchorusii</name>
    <dbReference type="NCBI Taxonomy" id="1921"/>
    <lineage>
        <taxon>Bacteria</taxon>
        <taxon>Bacillati</taxon>
        <taxon>Actinomycetota</taxon>
        <taxon>Actinomycetes</taxon>
        <taxon>Kitasatosporales</taxon>
        <taxon>Streptomycetaceae</taxon>
        <taxon>Streptomyces</taxon>
    </lineage>
</organism>
<feature type="compositionally biased region" description="Polar residues" evidence="1">
    <location>
        <begin position="283"/>
        <end position="298"/>
    </location>
</feature>
<keyword evidence="3" id="KW-1185">Reference proteome</keyword>
<feature type="compositionally biased region" description="Basic and acidic residues" evidence="1">
    <location>
        <begin position="1"/>
        <end position="12"/>
    </location>
</feature>
<feature type="compositionally biased region" description="Gly residues" evidence="1">
    <location>
        <begin position="337"/>
        <end position="351"/>
    </location>
</feature>
<feature type="region of interest" description="Disordered" evidence="1">
    <location>
        <begin position="1"/>
        <end position="26"/>
    </location>
</feature>
<feature type="compositionally biased region" description="Low complexity" evidence="1">
    <location>
        <begin position="514"/>
        <end position="526"/>
    </location>
</feature>
<gene>
    <name evidence="2" type="ORF">ACH49L_18120</name>
</gene>
<dbReference type="EMBL" id="JBIRWM010000008">
    <property type="protein sequence ID" value="MFI2157572.1"/>
    <property type="molecule type" value="Genomic_DNA"/>
</dbReference>
<comment type="caution">
    <text evidence="2">The sequence shown here is derived from an EMBL/GenBank/DDBJ whole genome shotgun (WGS) entry which is preliminary data.</text>
</comment>
<evidence type="ECO:0000313" key="3">
    <source>
        <dbReference type="Proteomes" id="UP001611397"/>
    </source>
</evidence>
<proteinExistence type="predicted"/>
<evidence type="ECO:0000313" key="2">
    <source>
        <dbReference type="EMBL" id="MFI2157572.1"/>
    </source>
</evidence>